<organism evidence="2 3">
    <name type="scientific">Toxocara canis</name>
    <name type="common">Canine roundworm</name>
    <dbReference type="NCBI Taxonomy" id="6265"/>
    <lineage>
        <taxon>Eukaryota</taxon>
        <taxon>Metazoa</taxon>
        <taxon>Ecdysozoa</taxon>
        <taxon>Nematoda</taxon>
        <taxon>Chromadorea</taxon>
        <taxon>Rhabditida</taxon>
        <taxon>Spirurina</taxon>
        <taxon>Ascaridomorpha</taxon>
        <taxon>Ascaridoidea</taxon>
        <taxon>Toxocaridae</taxon>
        <taxon>Toxocara</taxon>
    </lineage>
</organism>
<accession>A0A0B2W2C8</accession>
<comment type="caution">
    <text evidence="2">The sequence shown here is derived from an EMBL/GenBank/DDBJ whole genome shotgun (WGS) entry which is preliminary data.</text>
</comment>
<reference evidence="2 3" key="1">
    <citation type="submission" date="2014-11" db="EMBL/GenBank/DDBJ databases">
        <title>Genetic blueprint of the zoonotic pathogen Toxocara canis.</title>
        <authorList>
            <person name="Zhu X.-Q."/>
            <person name="Korhonen P.K."/>
            <person name="Cai H."/>
            <person name="Young N.D."/>
            <person name="Nejsum P."/>
            <person name="von Samson-Himmelstjerna G."/>
            <person name="Boag P.R."/>
            <person name="Tan P."/>
            <person name="Li Q."/>
            <person name="Min J."/>
            <person name="Yang Y."/>
            <person name="Wang X."/>
            <person name="Fang X."/>
            <person name="Hall R.S."/>
            <person name="Hofmann A."/>
            <person name="Sternberg P.W."/>
            <person name="Jex A.R."/>
            <person name="Gasser R.B."/>
        </authorList>
    </citation>
    <scope>NUCLEOTIDE SEQUENCE [LARGE SCALE GENOMIC DNA]</scope>
    <source>
        <strain evidence="2">PN_DK_2014</strain>
    </source>
</reference>
<evidence type="ECO:0000256" key="1">
    <source>
        <dbReference type="SAM" id="MobiDB-lite"/>
    </source>
</evidence>
<evidence type="ECO:0000313" key="2">
    <source>
        <dbReference type="EMBL" id="KHN88153.1"/>
    </source>
</evidence>
<feature type="region of interest" description="Disordered" evidence="1">
    <location>
        <begin position="26"/>
        <end position="53"/>
    </location>
</feature>
<dbReference type="Proteomes" id="UP000031036">
    <property type="component" value="Unassembled WGS sequence"/>
</dbReference>
<evidence type="ECO:0000313" key="3">
    <source>
        <dbReference type="Proteomes" id="UP000031036"/>
    </source>
</evidence>
<dbReference type="EMBL" id="JPKZ01000263">
    <property type="protein sequence ID" value="KHN88153.1"/>
    <property type="molecule type" value="Genomic_DNA"/>
</dbReference>
<gene>
    <name evidence="2" type="ORF">Tcan_18731</name>
</gene>
<keyword evidence="3" id="KW-1185">Reference proteome</keyword>
<proteinExistence type="predicted"/>
<protein>
    <submittedName>
        <fullName evidence="2">Uncharacterized protein</fullName>
    </submittedName>
</protein>
<name>A0A0B2W2C8_TOXCA</name>
<sequence length="84" mass="8569">MMLAPTSSLTLATASNAVGVITTSGPLSSTSSIASSEPDSAATSTVPDESPKRRAATILFEQRRSVGVVDAIRSVGVTPCRPLH</sequence>
<feature type="compositionally biased region" description="Polar residues" evidence="1">
    <location>
        <begin position="26"/>
        <end position="47"/>
    </location>
</feature>
<dbReference type="AlphaFoldDB" id="A0A0B2W2C8"/>